<dbReference type="Gene3D" id="1.10.10.10">
    <property type="entry name" value="Winged helix-like DNA-binding domain superfamily/Winged helix DNA-binding domain"/>
    <property type="match status" value="1"/>
</dbReference>
<accession>A0A084J3P5</accession>
<evidence type="ECO:0000313" key="7">
    <source>
        <dbReference type="EMBL" id="QQA14675.1"/>
    </source>
</evidence>
<reference evidence="6 14" key="2">
    <citation type="submission" date="2016-10" db="EMBL/GenBank/DDBJ databases">
        <title>Genome Sequence of Bacillus weihenstephanensis GM6LP.</title>
        <authorList>
            <person name="Poehlein A."/>
            <person name="Wemheuer F."/>
            <person name="Hollensteiner J."/>
            <person name="Wemheuer B."/>
        </authorList>
    </citation>
    <scope>NUCLEOTIDE SEQUENCE [LARGE SCALE GENOMIC DNA]</scope>
    <source>
        <strain evidence="6 14">GM6LP</strain>
    </source>
</reference>
<dbReference type="EMBL" id="CP065877">
    <property type="protein sequence ID" value="QQA14675.1"/>
    <property type="molecule type" value="Genomic_DNA"/>
</dbReference>
<dbReference type="PANTHER" id="PTHR43252">
    <property type="entry name" value="TRANSCRIPTIONAL REGULATOR YQJI"/>
    <property type="match status" value="1"/>
</dbReference>
<organism evidence="9 16">
    <name type="scientific">Bacillus mycoides</name>
    <dbReference type="NCBI Taxonomy" id="1405"/>
    <lineage>
        <taxon>Bacteria</taxon>
        <taxon>Bacillati</taxon>
        <taxon>Bacillota</taxon>
        <taxon>Bacilli</taxon>
        <taxon>Bacillales</taxon>
        <taxon>Bacillaceae</taxon>
        <taxon>Bacillus</taxon>
        <taxon>Bacillus cereus group</taxon>
    </lineage>
</organism>
<reference evidence="3 10" key="1">
    <citation type="submission" date="2012-04" db="EMBL/GenBank/DDBJ databases">
        <title>The Genome Sequence of Bacillus cereus VD078.</title>
        <authorList>
            <consortium name="The Broad Institute Genome Sequencing Platform"/>
            <consortium name="The Broad Institute Genome Sequencing Center for Infectious Disease"/>
            <person name="Feldgarden M."/>
            <person name="Van der Auwera G.A."/>
            <person name="Mahillon J."/>
            <person name="Duprez V."/>
            <person name="Timmery S."/>
            <person name="Mattelet C."/>
            <person name="Dierick K."/>
            <person name="Sun M."/>
            <person name="Yu Z."/>
            <person name="Zhu L."/>
            <person name="Hu X."/>
            <person name="Shank E.B."/>
            <person name="Swiecicka I."/>
            <person name="Hansen B.M."/>
            <person name="Andrup L."/>
            <person name="Young S.K."/>
            <person name="Zeng Q."/>
            <person name="Gargeya S."/>
            <person name="Fitzgerald M."/>
            <person name="Haas B."/>
            <person name="Abouelleil A."/>
            <person name="Alvarado L."/>
            <person name="Arachchi H.M."/>
            <person name="Berlin A."/>
            <person name="Chapman S.B."/>
            <person name="Goldberg J."/>
            <person name="Griggs A."/>
            <person name="Gujja S."/>
            <person name="Hansen M."/>
            <person name="Howarth C."/>
            <person name="Imamovic A."/>
            <person name="Larimer J."/>
            <person name="McCowen C."/>
            <person name="Montmayeur A."/>
            <person name="Murphy C."/>
            <person name="Neiman D."/>
            <person name="Pearson M."/>
            <person name="Priest M."/>
            <person name="Roberts A."/>
            <person name="Saif S."/>
            <person name="Shea T."/>
            <person name="Sisk P."/>
            <person name="Sykes S."/>
            <person name="Wortman J."/>
            <person name="Nusbaum C."/>
            <person name="Birren B."/>
        </authorList>
    </citation>
    <scope>NUCLEOTIDE SEQUENCE [LARGE SCALE GENOMIC DNA]</scope>
    <source>
        <strain evidence="3 10">VD078</strain>
    </source>
</reference>
<dbReference type="Proteomes" id="UP000194131">
    <property type="component" value="Unassembled WGS sequence"/>
</dbReference>
<reference evidence="9 16" key="7">
    <citation type="submission" date="2019-10" db="EMBL/GenBank/DDBJ databases">
        <authorList>
            <person name="Karimi E."/>
        </authorList>
    </citation>
    <scope>NUCLEOTIDE SEQUENCE [LARGE SCALE GENOMIC DNA]</scope>
    <source>
        <strain evidence="9">Bacillus sp. 71</strain>
    </source>
</reference>
<reference evidence="7 17" key="8">
    <citation type="submission" date="2020-12" db="EMBL/GenBank/DDBJ databases">
        <title>FDA dAtabase for Regulatory Grade micrObial Sequences (FDA-ARGOS): Supporting development and validation of Infectious Disease Dx tests.</title>
        <authorList>
            <person name="Nelson B."/>
            <person name="Plummer A."/>
            <person name="Tallon L."/>
            <person name="Sadzewicz L."/>
            <person name="Zhao X."/>
            <person name="Boylan J."/>
            <person name="Ott S."/>
            <person name="Bowen H."/>
            <person name="Vavikolanu K."/>
            <person name="Mehta A."/>
            <person name="Aluvathingal J."/>
            <person name="Nadendla S."/>
            <person name="Myers T."/>
            <person name="Yan Y."/>
            <person name="Sichtig H."/>
        </authorList>
    </citation>
    <scope>NUCLEOTIDE SEQUENCE [LARGE SCALE GENOMIC DNA]</scope>
    <source>
        <strain evidence="7 17">FDAARGOS_924</strain>
    </source>
</reference>
<dbReference type="InterPro" id="IPR005149">
    <property type="entry name" value="Tscrpt_reg_PadR_N"/>
</dbReference>
<evidence type="ECO:0000313" key="16">
    <source>
        <dbReference type="Proteomes" id="UP000437562"/>
    </source>
</evidence>
<evidence type="ECO:0000313" key="12">
    <source>
        <dbReference type="Proteomes" id="UP000192932"/>
    </source>
</evidence>
<dbReference type="OMA" id="MHPYEMY"/>
<evidence type="ECO:0000313" key="11">
    <source>
        <dbReference type="Proteomes" id="UP000190696"/>
    </source>
</evidence>
<dbReference type="EMBL" id="MUAI01000001">
    <property type="protein sequence ID" value="OOR08692.1"/>
    <property type="molecule type" value="Genomic_DNA"/>
</dbReference>
<accession>A0A653P8U8</accession>
<dbReference type="PANTHER" id="PTHR43252:SF7">
    <property type="entry name" value="TRANSCRIPTIONAL REGULATOR YQJI"/>
    <property type="match status" value="1"/>
</dbReference>
<reference evidence="4 11" key="4">
    <citation type="submission" date="2017-01" db="EMBL/GenBank/DDBJ databases">
        <title>Bacillus cereus isolates.</title>
        <authorList>
            <person name="Beno S.M."/>
        </authorList>
    </citation>
    <scope>NUCLEOTIDE SEQUENCE [LARGE SCALE GENOMIC DNA]</scope>
    <source>
        <strain evidence="4 11">FSL W7-1108</strain>
    </source>
</reference>
<accession>A0A0B5RVF1</accession>
<dbReference type="EMBL" id="CP020743">
    <property type="protein sequence ID" value="ARJ23570.1"/>
    <property type="molecule type" value="Genomic_DNA"/>
</dbReference>
<evidence type="ECO:0000259" key="1">
    <source>
        <dbReference type="Pfam" id="PF03551"/>
    </source>
</evidence>
<evidence type="ECO:0000313" key="9">
    <source>
        <dbReference type="EMBL" id="VXB26163.1"/>
    </source>
</evidence>
<sequence>MSMKLVILGLLLEGDKHPYEVQHIMKERQMDCYIKYAKGSLYYAFEQLEKQGAISITNIVRDTNRPDKTIFHITEEGKALFHTLLLKQFEAKNQIYKPIYSALSFAHFSDEQALVPILKKKRDDTMLYLHTMQTIYDHNKQLVPRAQLYILQSVIEHINVELRWLNTLLQDATAGRLSEIGVDND</sequence>
<reference evidence="8 15" key="6">
    <citation type="journal article" date="2019" name="Environ. Microbiol.">
        <title>An active ?-lactamase is a part of an orchestrated cell wall stress resistance network of Bacillus subtilis and related rhizosphere species.</title>
        <authorList>
            <person name="Bucher T."/>
            <person name="Keren-Paz A."/>
            <person name="Hausser J."/>
            <person name="Olender T."/>
            <person name="Cytryn E."/>
            <person name="Kolodkin-Gal I."/>
        </authorList>
    </citation>
    <scope>NUCLEOTIDE SEQUENCE [LARGE SCALE GENOMIC DNA]</scope>
    <source>
        <strain evidence="8 15">I186</strain>
    </source>
</reference>
<dbReference type="Proteomes" id="UP000192932">
    <property type="component" value="Chromosome"/>
</dbReference>
<evidence type="ECO:0000313" key="17">
    <source>
        <dbReference type="Proteomes" id="UP000596196"/>
    </source>
</evidence>
<evidence type="ECO:0000313" key="5">
    <source>
        <dbReference type="EMBL" id="OSX94784.1"/>
    </source>
</evidence>
<dbReference type="EMBL" id="MRWU01000003">
    <property type="protein sequence ID" value="OSX94784.1"/>
    <property type="molecule type" value="Genomic_DNA"/>
</dbReference>
<dbReference type="EMBL" id="CABWMC010000003">
    <property type="protein sequence ID" value="VXB26163.1"/>
    <property type="molecule type" value="Genomic_DNA"/>
</dbReference>
<dbReference type="GeneID" id="66266431"/>
<dbReference type="EMBL" id="SZOD01000705">
    <property type="protein sequence ID" value="TKI81517.1"/>
    <property type="molecule type" value="Genomic_DNA"/>
</dbReference>
<dbReference type="Proteomes" id="UP000305524">
    <property type="component" value="Unassembled WGS sequence"/>
</dbReference>
<evidence type="ECO:0000313" key="3">
    <source>
        <dbReference type="EMBL" id="EJR43413.1"/>
    </source>
</evidence>
<dbReference type="AlphaFoldDB" id="A0A084J3P5"/>
<dbReference type="EMBL" id="AHEV01000009">
    <property type="protein sequence ID" value="EJR43413.1"/>
    <property type="molecule type" value="Genomic_DNA"/>
</dbReference>
<evidence type="ECO:0000313" key="15">
    <source>
        <dbReference type="Proteomes" id="UP000305524"/>
    </source>
</evidence>
<dbReference type="Proteomes" id="UP000006976">
    <property type="component" value="Unassembled WGS sequence"/>
</dbReference>
<feature type="domain" description="Transcription regulator PadR N-terminal" evidence="1">
    <location>
        <begin position="7"/>
        <end position="81"/>
    </location>
</feature>
<dbReference type="EMBL" id="MKZQ01000020">
    <property type="protein sequence ID" value="PJN71576.1"/>
    <property type="molecule type" value="Genomic_DNA"/>
</dbReference>
<dbReference type="Proteomes" id="UP000596196">
    <property type="component" value="Chromosome"/>
</dbReference>
<dbReference type="InterPro" id="IPR036390">
    <property type="entry name" value="WH_DNA-bd_sf"/>
</dbReference>
<gene>
    <name evidence="2" type="ORF">B7492_21240</name>
    <name evidence="9" type="ORF">BACI71_110041</name>
    <name evidence="6" type="ORF">BACWE_19260</name>
    <name evidence="4" type="ORF">BW900_01765</name>
    <name evidence="8" type="ORF">FC701_24780</name>
    <name evidence="7" type="ORF">I6G81_20015</name>
    <name evidence="3" type="ORF">III_01488</name>
    <name evidence="5" type="ORF">S3E15_03382</name>
</gene>
<evidence type="ECO:0000313" key="14">
    <source>
        <dbReference type="Proteomes" id="UP000236165"/>
    </source>
</evidence>
<evidence type="ECO:0000313" key="13">
    <source>
        <dbReference type="Proteomes" id="UP000194131"/>
    </source>
</evidence>
<evidence type="ECO:0000313" key="10">
    <source>
        <dbReference type="Proteomes" id="UP000006976"/>
    </source>
</evidence>
<evidence type="ECO:0000313" key="4">
    <source>
        <dbReference type="EMBL" id="OOR08692.1"/>
    </source>
</evidence>
<reference evidence="2 12" key="5">
    <citation type="submission" date="2017-04" db="EMBL/GenBank/DDBJ databases">
        <title>The Characteristic of a Fine Plant Growth-Promoting Rhizobacteria Bacillus mycoides Gnyt1 and its Whole Genome Sequencing Analysis.</title>
        <authorList>
            <person name="Li J.H."/>
            <person name="Yao T."/>
        </authorList>
    </citation>
    <scope>NUCLEOTIDE SEQUENCE [LARGE SCALE GENOMIC DNA]</scope>
    <source>
        <strain evidence="2 12">Gnyt1</strain>
    </source>
</reference>
<dbReference type="SUPFAM" id="SSF46785">
    <property type="entry name" value="Winged helix' DNA-binding domain"/>
    <property type="match status" value="1"/>
</dbReference>
<protein>
    <submittedName>
        <fullName evidence="2">PadR family transcriptional regulator</fullName>
    </submittedName>
    <submittedName>
        <fullName evidence="9">Transcriptional repressor PadR</fullName>
    </submittedName>
</protein>
<proteinExistence type="predicted"/>
<dbReference type="Proteomes" id="UP000190696">
    <property type="component" value="Unassembled WGS sequence"/>
</dbReference>
<dbReference type="Proteomes" id="UP000437562">
    <property type="component" value="Unassembled WGS sequence"/>
</dbReference>
<dbReference type="InterPro" id="IPR036388">
    <property type="entry name" value="WH-like_DNA-bd_sf"/>
</dbReference>
<accession>J8IUS9</accession>
<name>A0A084J3P5_BACMY</name>
<dbReference type="RefSeq" id="WP_002128898.1">
    <property type="nucleotide sequence ID" value="NZ_CM125442.1"/>
</dbReference>
<evidence type="ECO:0000313" key="8">
    <source>
        <dbReference type="EMBL" id="TKI81517.1"/>
    </source>
</evidence>
<dbReference type="Pfam" id="PF03551">
    <property type="entry name" value="PadR"/>
    <property type="match status" value="1"/>
</dbReference>
<evidence type="ECO:0000313" key="2">
    <source>
        <dbReference type="EMBL" id="ARJ23570.1"/>
    </source>
</evidence>
<evidence type="ECO:0000313" key="6">
    <source>
        <dbReference type="EMBL" id="PJN71576.1"/>
    </source>
</evidence>
<reference evidence="5 13" key="3">
    <citation type="submission" date="2016-12" db="EMBL/GenBank/DDBJ databases">
        <title>Genome Sequences of Twelve Sporeforming Bacillus Species Isolated from Foods.</title>
        <authorList>
            <person name="De Jong A."/>
            <person name="Holsappel S."/>
            <person name="Kuipers O.P."/>
        </authorList>
    </citation>
    <scope>NUCLEOTIDE SEQUENCE [LARGE SCALE GENOMIC DNA]</scope>
    <source>
        <strain evidence="5 13">S3E15</strain>
    </source>
</reference>
<dbReference type="KEGG" id="bmyo:BG05_2022"/>
<dbReference type="KEGG" id="bww:bwei_0950"/>
<keyword evidence="17" id="KW-1185">Reference proteome</keyword>
<dbReference type="Proteomes" id="UP000236165">
    <property type="component" value="Unassembled WGS sequence"/>
</dbReference>